<reference evidence="1 2" key="1">
    <citation type="submission" date="2024-06" db="EMBL/GenBank/DDBJ databases">
        <authorList>
            <person name="Pan Q."/>
            <person name="Wen M."/>
            <person name="Jouanno E."/>
            <person name="Zahm M."/>
            <person name="Klopp C."/>
            <person name="Cabau C."/>
            <person name="Louis A."/>
            <person name="Berthelot C."/>
            <person name="Parey E."/>
            <person name="Roest Crollius H."/>
            <person name="Montfort J."/>
            <person name="Robinson-Rechavi M."/>
            <person name="Bouchez O."/>
            <person name="Lampietro C."/>
            <person name="Lopez Roques C."/>
            <person name="Donnadieu C."/>
            <person name="Postlethwait J."/>
            <person name="Bobe J."/>
            <person name="Verreycken H."/>
            <person name="Guiguen Y."/>
        </authorList>
    </citation>
    <scope>NUCLEOTIDE SEQUENCE [LARGE SCALE GENOMIC DNA]</scope>
    <source>
        <strain evidence="1">Up_M1</strain>
        <tissue evidence="1">Testis</tissue>
    </source>
</reference>
<dbReference type="EMBL" id="JAGEUA010000003">
    <property type="protein sequence ID" value="KAL0994078.1"/>
    <property type="molecule type" value="Genomic_DNA"/>
</dbReference>
<accession>A0ABD0X467</accession>
<dbReference type="AlphaFoldDB" id="A0ABD0X467"/>
<protein>
    <submittedName>
        <fullName evidence="1">Uncharacterized protein</fullName>
    </submittedName>
</protein>
<name>A0ABD0X467_UMBPY</name>
<keyword evidence="2" id="KW-1185">Reference proteome</keyword>
<sequence>MVSTHIDRQTVGRGRTGISSSIRIYHQTQVSITKDIMSFITNKPYSLITAIITSSHTVSHLLIPRSHAVQC</sequence>
<dbReference type="Proteomes" id="UP001557470">
    <property type="component" value="Unassembled WGS sequence"/>
</dbReference>
<evidence type="ECO:0000313" key="1">
    <source>
        <dbReference type="EMBL" id="KAL0994078.1"/>
    </source>
</evidence>
<organism evidence="1 2">
    <name type="scientific">Umbra pygmaea</name>
    <name type="common">Eastern mudminnow</name>
    <dbReference type="NCBI Taxonomy" id="75934"/>
    <lineage>
        <taxon>Eukaryota</taxon>
        <taxon>Metazoa</taxon>
        <taxon>Chordata</taxon>
        <taxon>Craniata</taxon>
        <taxon>Vertebrata</taxon>
        <taxon>Euteleostomi</taxon>
        <taxon>Actinopterygii</taxon>
        <taxon>Neopterygii</taxon>
        <taxon>Teleostei</taxon>
        <taxon>Protacanthopterygii</taxon>
        <taxon>Esociformes</taxon>
        <taxon>Umbridae</taxon>
        <taxon>Umbra</taxon>
    </lineage>
</organism>
<comment type="caution">
    <text evidence="1">The sequence shown here is derived from an EMBL/GenBank/DDBJ whole genome shotgun (WGS) entry which is preliminary data.</text>
</comment>
<gene>
    <name evidence="1" type="ORF">UPYG_G00117510</name>
</gene>
<evidence type="ECO:0000313" key="2">
    <source>
        <dbReference type="Proteomes" id="UP001557470"/>
    </source>
</evidence>
<proteinExistence type="predicted"/>